<dbReference type="EC" id="1.1.1.169" evidence="3 10"/>
<dbReference type="Gene3D" id="1.10.1040.10">
    <property type="entry name" value="N-(1-d-carboxylethyl)-l-norvaline Dehydrogenase, domain 2"/>
    <property type="match status" value="1"/>
</dbReference>
<organism evidence="13 14">
    <name type="scientific">Marimonas arenosa</name>
    <dbReference type="NCBI Taxonomy" id="1795305"/>
    <lineage>
        <taxon>Bacteria</taxon>
        <taxon>Pseudomonadati</taxon>
        <taxon>Pseudomonadota</taxon>
        <taxon>Alphaproteobacteria</taxon>
        <taxon>Rhodobacterales</taxon>
        <taxon>Paracoccaceae</taxon>
        <taxon>Marimonas</taxon>
    </lineage>
</organism>
<gene>
    <name evidence="13" type="ORF">NO357_08585</name>
</gene>
<name>A0AAE3WC21_9RHOB</name>
<dbReference type="PANTHER" id="PTHR43765:SF2">
    <property type="entry name" value="2-DEHYDROPANTOATE 2-REDUCTASE"/>
    <property type="match status" value="1"/>
</dbReference>
<feature type="domain" description="Ketopantoate reductase N-terminal" evidence="11">
    <location>
        <begin position="6"/>
        <end position="151"/>
    </location>
</feature>
<evidence type="ECO:0000256" key="2">
    <source>
        <dbReference type="ARBA" id="ARBA00007870"/>
    </source>
</evidence>
<comment type="catalytic activity">
    <reaction evidence="9 10">
        <text>(R)-pantoate + NADP(+) = 2-dehydropantoate + NADPH + H(+)</text>
        <dbReference type="Rhea" id="RHEA:16233"/>
        <dbReference type="ChEBI" id="CHEBI:11561"/>
        <dbReference type="ChEBI" id="CHEBI:15378"/>
        <dbReference type="ChEBI" id="CHEBI:15980"/>
        <dbReference type="ChEBI" id="CHEBI:57783"/>
        <dbReference type="ChEBI" id="CHEBI:58349"/>
        <dbReference type="EC" id="1.1.1.169"/>
    </reaction>
</comment>
<dbReference type="InterPro" id="IPR013332">
    <property type="entry name" value="KPR_N"/>
</dbReference>
<evidence type="ECO:0000256" key="1">
    <source>
        <dbReference type="ARBA" id="ARBA00004994"/>
    </source>
</evidence>
<evidence type="ECO:0000256" key="4">
    <source>
        <dbReference type="ARBA" id="ARBA00019465"/>
    </source>
</evidence>
<sequence>MTQPRIVVAGAGAVGCFVGGLLAAAGREVVLLGRGWLRDEVAAHGLTCTDFSGLAVTAAPEVSDDPAVLARADIVLVCVKSGATGEMARLIAEQAPMQAVVVSLQNGVRNVDVLRRALPGRDVRGGMVGFNVVGLGEGRFHRSTSGEIVVAFGDGDLAETLEAPGLVVEEVVGIEAVQRGKLILNLTNAVNALSGLSLHDMLLVRGWRRVMAAQMSEGLAVFRAAGLEVAVPAKAPGWAIPWILRLPTGLFRRIAAPMLVVDPQARTSMVADLTAGRRTEVDEFQGEIVRLGGVHGLETPVNARVMIAIGEAEGGRNRVWTPEDLLT</sequence>
<dbReference type="InterPro" id="IPR003710">
    <property type="entry name" value="ApbA"/>
</dbReference>
<dbReference type="InterPro" id="IPR008927">
    <property type="entry name" value="6-PGluconate_DH-like_C_sf"/>
</dbReference>
<protein>
    <recommendedName>
        <fullName evidence="4 10">2-dehydropantoate 2-reductase</fullName>
        <ecNumber evidence="3 10">1.1.1.169</ecNumber>
    </recommendedName>
    <alternativeName>
        <fullName evidence="8 10">Ketopantoate reductase</fullName>
    </alternativeName>
</protein>
<reference evidence="13" key="2">
    <citation type="submission" date="2023-02" db="EMBL/GenBank/DDBJ databases">
        <title>'Rhodoalgimonas zhirmunskyi' gen. nov., isolated from a red alga.</title>
        <authorList>
            <person name="Nedashkovskaya O.I."/>
            <person name="Otstavnykh N.Y."/>
            <person name="Bystritskaya E.P."/>
            <person name="Balabanova L.A."/>
            <person name="Isaeva M.P."/>
        </authorList>
    </citation>
    <scope>NUCLEOTIDE SEQUENCE</scope>
    <source>
        <strain evidence="13">KCTC 52189</strain>
    </source>
</reference>
<dbReference type="InterPro" id="IPR013752">
    <property type="entry name" value="KPA_reductase"/>
</dbReference>
<dbReference type="GO" id="GO:0050661">
    <property type="term" value="F:NADP binding"/>
    <property type="evidence" value="ECO:0007669"/>
    <property type="project" value="TreeGrafter"/>
</dbReference>
<reference evidence="13" key="1">
    <citation type="submission" date="2022-07" db="EMBL/GenBank/DDBJ databases">
        <authorList>
            <person name="Otstavnykh N."/>
            <person name="Isaeva M."/>
            <person name="Bystritskaya E."/>
        </authorList>
    </citation>
    <scope>NUCLEOTIDE SEQUENCE</scope>
    <source>
        <strain evidence="13">KCTC 52189</strain>
    </source>
</reference>
<dbReference type="Proteomes" id="UP001226762">
    <property type="component" value="Unassembled WGS sequence"/>
</dbReference>
<dbReference type="RefSeq" id="WP_306735216.1">
    <property type="nucleotide sequence ID" value="NZ_JANHAX010000002.1"/>
</dbReference>
<accession>A0AAE3WC21</accession>
<evidence type="ECO:0000256" key="3">
    <source>
        <dbReference type="ARBA" id="ARBA00013014"/>
    </source>
</evidence>
<evidence type="ECO:0000256" key="5">
    <source>
        <dbReference type="ARBA" id="ARBA00022655"/>
    </source>
</evidence>
<keyword evidence="6 10" id="KW-0521">NADP</keyword>
<dbReference type="SUPFAM" id="SSF48179">
    <property type="entry name" value="6-phosphogluconate dehydrogenase C-terminal domain-like"/>
    <property type="match status" value="1"/>
</dbReference>
<proteinExistence type="inferred from homology"/>
<evidence type="ECO:0000313" key="13">
    <source>
        <dbReference type="EMBL" id="MDQ2089949.1"/>
    </source>
</evidence>
<evidence type="ECO:0000256" key="8">
    <source>
        <dbReference type="ARBA" id="ARBA00032024"/>
    </source>
</evidence>
<dbReference type="InterPro" id="IPR013328">
    <property type="entry name" value="6PGD_dom2"/>
</dbReference>
<dbReference type="PANTHER" id="PTHR43765">
    <property type="entry name" value="2-DEHYDROPANTOATE 2-REDUCTASE-RELATED"/>
    <property type="match status" value="1"/>
</dbReference>
<keyword evidence="5 10" id="KW-0566">Pantothenate biosynthesis</keyword>
<comment type="function">
    <text evidence="10">Catalyzes the NADPH-dependent reduction of ketopantoate into pantoic acid.</text>
</comment>
<evidence type="ECO:0000259" key="12">
    <source>
        <dbReference type="Pfam" id="PF08546"/>
    </source>
</evidence>
<evidence type="ECO:0000256" key="10">
    <source>
        <dbReference type="RuleBase" id="RU362068"/>
    </source>
</evidence>
<keyword evidence="7 10" id="KW-0560">Oxidoreductase</keyword>
<dbReference type="InterPro" id="IPR050838">
    <property type="entry name" value="Ketopantoate_reductase"/>
</dbReference>
<evidence type="ECO:0000256" key="6">
    <source>
        <dbReference type="ARBA" id="ARBA00022857"/>
    </source>
</evidence>
<dbReference type="Gene3D" id="3.40.50.720">
    <property type="entry name" value="NAD(P)-binding Rossmann-like Domain"/>
    <property type="match status" value="1"/>
</dbReference>
<dbReference type="Pfam" id="PF02558">
    <property type="entry name" value="ApbA"/>
    <property type="match status" value="1"/>
</dbReference>
<dbReference type="GO" id="GO:0015940">
    <property type="term" value="P:pantothenate biosynthetic process"/>
    <property type="evidence" value="ECO:0007669"/>
    <property type="project" value="UniProtKB-KW"/>
</dbReference>
<dbReference type="GO" id="GO:0005737">
    <property type="term" value="C:cytoplasm"/>
    <property type="evidence" value="ECO:0007669"/>
    <property type="project" value="TreeGrafter"/>
</dbReference>
<evidence type="ECO:0000256" key="9">
    <source>
        <dbReference type="ARBA" id="ARBA00048793"/>
    </source>
</evidence>
<evidence type="ECO:0000259" key="11">
    <source>
        <dbReference type="Pfam" id="PF02558"/>
    </source>
</evidence>
<comment type="caution">
    <text evidence="13">The sequence shown here is derived from an EMBL/GenBank/DDBJ whole genome shotgun (WGS) entry which is preliminary data.</text>
</comment>
<evidence type="ECO:0000313" key="14">
    <source>
        <dbReference type="Proteomes" id="UP001226762"/>
    </source>
</evidence>
<dbReference type="InterPro" id="IPR036291">
    <property type="entry name" value="NAD(P)-bd_dom_sf"/>
</dbReference>
<dbReference type="GO" id="GO:0008677">
    <property type="term" value="F:2-dehydropantoate 2-reductase activity"/>
    <property type="evidence" value="ECO:0007669"/>
    <property type="project" value="UniProtKB-EC"/>
</dbReference>
<dbReference type="SUPFAM" id="SSF51735">
    <property type="entry name" value="NAD(P)-binding Rossmann-fold domains"/>
    <property type="match status" value="1"/>
</dbReference>
<dbReference type="AlphaFoldDB" id="A0AAE3WC21"/>
<evidence type="ECO:0000256" key="7">
    <source>
        <dbReference type="ARBA" id="ARBA00023002"/>
    </source>
</evidence>
<dbReference type="EMBL" id="JANHAX010000002">
    <property type="protein sequence ID" value="MDQ2089949.1"/>
    <property type="molecule type" value="Genomic_DNA"/>
</dbReference>
<comment type="similarity">
    <text evidence="2 10">Belongs to the ketopantoate reductase family.</text>
</comment>
<dbReference type="PROSITE" id="PS51257">
    <property type="entry name" value="PROKAR_LIPOPROTEIN"/>
    <property type="match status" value="1"/>
</dbReference>
<dbReference type="NCBIfam" id="TIGR00745">
    <property type="entry name" value="apbA_panE"/>
    <property type="match status" value="1"/>
</dbReference>
<keyword evidence="14" id="KW-1185">Reference proteome</keyword>
<feature type="domain" description="Ketopantoate reductase C-terminal" evidence="12">
    <location>
        <begin position="175"/>
        <end position="309"/>
    </location>
</feature>
<dbReference type="Pfam" id="PF08546">
    <property type="entry name" value="ApbA_C"/>
    <property type="match status" value="1"/>
</dbReference>
<comment type="pathway">
    <text evidence="1 10">Cofactor biosynthesis; (R)-pantothenate biosynthesis; (R)-pantoate from 3-methyl-2-oxobutanoate: step 2/2.</text>
</comment>